<dbReference type="InterPro" id="IPR008598">
    <property type="entry name" value="Di19_Zn-bd"/>
</dbReference>
<dbReference type="FunFam" id="3.30.160.60:FF:000557">
    <property type="entry name" value="zinc finger and SCAN domain-containing protein 29"/>
    <property type="match status" value="1"/>
</dbReference>
<proteinExistence type="predicted"/>
<organism evidence="9">
    <name type="scientific">Cacopsylla melanoneura</name>
    <dbReference type="NCBI Taxonomy" id="428564"/>
    <lineage>
        <taxon>Eukaryota</taxon>
        <taxon>Metazoa</taxon>
        <taxon>Ecdysozoa</taxon>
        <taxon>Arthropoda</taxon>
        <taxon>Hexapoda</taxon>
        <taxon>Insecta</taxon>
        <taxon>Pterygota</taxon>
        <taxon>Neoptera</taxon>
        <taxon>Paraneoptera</taxon>
        <taxon>Hemiptera</taxon>
        <taxon>Sternorrhyncha</taxon>
        <taxon>Psylloidea</taxon>
        <taxon>Psyllidae</taxon>
        <taxon>Psyllinae</taxon>
        <taxon>Cacopsylla</taxon>
    </lineage>
</organism>
<dbReference type="PANTHER" id="PTHR24394">
    <property type="entry name" value="ZINC FINGER PROTEIN"/>
    <property type="match status" value="1"/>
</dbReference>
<dbReference type="InterPro" id="IPR013087">
    <property type="entry name" value="Znf_C2H2_type"/>
</dbReference>
<evidence type="ECO:0000256" key="6">
    <source>
        <dbReference type="ARBA" id="ARBA00023242"/>
    </source>
</evidence>
<dbReference type="Pfam" id="PF00096">
    <property type="entry name" value="zf-C2H2"/>
    <property type="match status" value="3"/>
</dbReference>
<evidence type="ECO:0000259" key="8">
    <source>
        <dbReference type="PROSITE" id="PS50157"/>
    </source>
</evidence>
<feature type="domain" description="C2H2-type" evidence="8">
    <location>
        <begin position="92"/>
        <end position="120"/>
    </location>
</feature>
<dbReference type="PANTHER" id="PTHR24394:SF29">
    <property type="entry name" value="MYONEURIN"/>
    <property type="match status" value="1"/>
</dbReference>
<evidence type="ECO:0000256" key="4">
    <source>
        <dbReference type="ARBA" id="ARBA00022771"/>
    </source>
</evidence>
<feature type="domain" description="C2H2-type" evidence="8">
    <location>
        <begin position="233"/>
        <end position="260"/>
    </location>
</feature>
<feature type="domain" description="C2H2-type" evidence="8">
    <location>
        <begin position="205"/>
        <end position="232"/>
    </location>
</feature>
<keyword evidence="2" id="KW-0479">Metal-binding</keyword>
<keyword evidence="3" id="KW-0677">Repeat</keyword>
<dbReference type="GO" id="GO:0005634">
    <property type="term" value="C:nucleus"/>
    <property type="evidence" value="ECO:0007669"/>
    <property type="project" value="UniProtKB-SubCell"/>
</dbReference>
<dbReference type="SUPFAM" id="SSF57667">
    <property type="entry name" value="beta-beta-alpha zinc fingers"/>
    <property type="match status" value="4"/>
</dbReference>
<dbReference type="InterPro" id="IPR036236">
    <property type="entry name" value="Znf_C2H2_sf"/>
</dbReference>
<dbReference type="PROSITE" id="PS50157">
    <property type="entry name" value="ZINC_FINGER_C2H2_2"/>
    <property type="match status" value="6"/>
</dbReference>
<comment type="subcellular location">
    <subcellularLocation>
        <location evidence="1">Nucleus</location>
    </subcellularLocation>
</comment>
<evidence type="ECO:0000256" key="7">
    <source>
        <dbReference type="PROSITE-ProRule" id="PRU00042"/>
    </source>
</evidence>
<dbReference type="GO" id="GO:0008270">
    <property type="term" value="F:zinc ion binding"/>
    <property type="evidence" value="ECO:0007669"/>
    <property type="project" value="UniProtKB-KW"/>
</dbReference>
<feature type="domain" description="C2H2-type" evidence="8">
    <location>
        <begin position="176"/>
        <end position="204"/>
    </location>
</feature>
<dbReference type="AlphaFoldDB" id="A0A8D8TQX0"/>
<sequence length="265" mass="31334">MFLNHENTDFVCNLCPLDAKSVVKYSFLLVKHMRVKHSMLLNIPDAYLLLKTKTKLTIKERQLYKCPECPSIQYSFDTLKNHIFKMHNMDEFPCPLCKKIFTVKRQLLRHVRTVHDKIRNYQCPICGHSFADVTNFNVHLNIHTGEKKYMCDVCGKSFSQSSSLREHRFSHLDDRYMCSHCGKYYSSPKILKRHLTIYHTKITEYPCEICGKGFRNKQLLKNHLSVHNPARPFPCEFCNASFKLRKHLVQHRRRHKKDCDALNNS</sequence>
<dbReference type="FunFam" id="3.30.160.60:FF:000145">
    <property type="entry name" value="Zinc finger protein 574"/>
    <property type="match status" value="1"/>
</dbReference>
<feature type="domain" description="C2H2-type" evidence="8">
    <location>
        <begin position="149"/>
        <end position="176"/>
    </location>
</feature>
<protein>
    <submittedName>
        <fullName evidence="9">Zinc finger protein 141</fullName>
    </submittedName>
</protein>
<dbReference type="GO" id="GO:0000981">
    <property type="term" value="F:DNA-binding transcription factor activity, RNA polymerase II-specific"/>
    <property type="evidence" value="ECO:0007669"/>
    <property type="project" value="TreeGrafter"/>
</dbReference>
<evidence type="ECO:0000313" key="9">
    <source>
        <dbReference type="EMBL" id="CAG6690570.1"/>
    </source>
</evidence>
<keyword evidence="5" id="KW-0862">Zinc</keyword>
<evidence type="ECO:0000256" key="5">
    <source>
        <dbReference type="ARBA" id="ARBA00022833"/>
    </source>
</evidence>
<dbReference type="EMBL" id="HBUF01298139">
    <property type="protein sequence ID" value="CAG6690570.1"/>
    <property type="molecule type" value="Transcribed_RNA"/>
</dbReference>
<keyword evidence="6" id="KW-0539">Nucleus</keyword>
<feature type="domain" description="C2H2-type" evidence="8">
    <location>
        <begin position="121"/>
        <end position="148"/>
    </location>
</feature>
<dbReference type="PROSITE" id="PS00028">
    <property type="entry name" value="ZINC_FINGER_C2H2_1"/>
    <property type="match status" value="6"/>
</dbReference>
<accession>A0A8D8TQX0</accession>
<dbReference type="Pfam" id="PF05605">
    <property type="entry name" value="zf-Di19"/>
    <property type="match status" value="1"/>
</dbReference>
<dbReference type="Gene3D" id="3.30.160.60">
    <property type="entry name" value="Classic Zinc Finger"/>
    <property type="match status" value="5"/>
</dbReference>
<name>A0A8D8TQX0_9HEMI</name>
<reference evidence="9" key="1">
    <citation type="submission" date="2021-05" db="EMBL/GenBank/DDBJ databases">
        <authorList>
            <person name="Alioto T."/>
            <person name="Alioto T."/>
            <person name="Gomez Garrido J."/>
        </authorList>
    </citation>
    <scope>NUCLEOTIDE SEQUENCE</scope>
</reference>
<evidence type="ECO:0000256" key="2">
    <source>
        <dbReference type="ARBA" id="ARBA00022723"/>
    </source>
</evidence>
<evidence type="ECO:0000256" key="3">
    <source>
        <dbReference type="ARBA" id="ARBA00022737"/>
    </source>
</evidence>
<keyword evidence="4 7" id="KW-0863">Zinc-finger</keyword>
<dbReference type="SMART" id="SM00355">
    <property type="entry name" value="ZnF_C2H2"/>
    <property type="match status" value="8"/>
</dbReference>
<evidence type="ECO:0000256" key="1">
    <source>
        <dbReference type="ARBA" id="ARBA00004123"/>
    </source>
</evidence>